<evidence type="ECO:0000313" key="2">
    <source>
        <dbReference type="Proteomes" id="UP000785679"/>
    </source>
</evidence>
<comment type="caution">
    <text evidence="1">The sequence shown here is derived from an EMBL/GenBank/DDBJ whole genome shotgun (WGS) entry which is preliminary data.</text>
</comment>
<sequence length="96" mass="11054">MICQCGRFIVMGRVQLSHSTAQPKMISPNAAPSSRRFRVCFCSTFRGWMPSTSRRRRHACFSAHQTHMSLVQKLRDTVILGNMECSPEASLRRLRR</sequence>
<keyword evidence="2" id="KW-1185">Reference proteome</keyword>
<gene>
    <name evidence="1" type="ORF">FGO68_gene10901</name>
</gene>
<proteinExistence type="predicted"/>
<reference evidence="1" key="1">
    <citation type="submission" date="2019-06" db="EMBL/GenBank/DDBJ databases">
        <authorList>
            <person name="Zheng W."/>
        </authorList>
    </citation>
    <scope>NUCLEOTIDE SEQUENCE</scope>
    <source>
        <strain evidence="1">QDHG01</strain>
    </source>
</reference>
<accession>A0A8J8SUV1</accession>
<dbReference type="Proteomes" id="UP000785679">
    <property type="component" value="Unassembled WGS sequence"/>
</dbReference>
<dbReference type="EMBL" id="RRYP01030421">
    <property type="protein sequence ID" value="TNV71166.1"/>
    <property type="molecule type" value="Genomic_DNA"/>
</dbReference>
<name>A0A8J8SUV1_HALGN</name>
<protein>
    <submittedName>
        <fullName evidence="1">Uncharacterized protein</fullName>
    </submittedName>
</protein>
<dbReference type="AlphaFoldDB" id="A0A8J8SUV1"/>
<evidence type="ECO:0000313" key="1">
    <source>
        <dbReference type="EMBL" id="TNV71166.1"/>
    </source>
</evidence>
<organism evidence="1 2">
    <name type="scientific">Halteria grandinella</name>
    <dbReference type="NCBI Taxonomy" id="5974"/>
    <lineage>
        <taxon>Eukaryota</taxon>
        <taxon>Sar</taxon>
        <taxon>Alveolata</taxon>
        <taxon>Ciliophora</taxon>
        <taxon>Intramacronucleata</taxon>
        <taxon>Spirotrichea</taxon>
        <taxon>Stichotrichia</taxon>
        <taxon>Sporadotrichida</taxon>
        <taxon>Halteriidae</taxon>
        <taxon>Halteria</taxon>
    </lineage>
</organism>